<keyword evidence="3" id="KW-1185">Reference proteome</keyword>
<reference evidence="2 3" key="1">
    <citation type="submission" date="2024-09" db="EMBL/GenBank/DDBJ databases">
        <authorList>
            <person name="Sun Q."/>
            <person name="Mori K."/>
        </authorList>
    </citation>
    <scope>NUCLEOTIDE SEQUENCE [LARGE SCALE GENOMIC DNA]</scope>
    <source>
        <strain evidence="2 3">CCM 7659</strain>
    </source>
</reference>
<dbReference type="GO" id="GO:0016787">
    <property type="term" value="F:hydrolase activity"/>
    <property type="evidence" value="ECO:0007669"/>
    <property type="project" value="UniProtKB-KW"/>
</dbReference>
<keyword evidence="1" id="KW-0862">Zinc</keyword>
<name>A0ABV5JTZ1_9ACTN</name>
<sequence length="242" mass="25554">MSAHGSMQEPAPASRMALPGWGRVLVVVAHPDDESFGLGAVISAFAADDVVVDVLCLTRGEASTLHGVEGDLATIREHELRAAADALGARGVDLRALPDGGLAGLDHAIIDREVERAVAATRPDGILTFDTTGISGHPDHVAATDAAVRVAARHGLGVLAWTLPEEICAKLDDDGYAGFLGRPASEIDLVLSVDRTAQRAAVDCHPSQAVPGSVLWRRLELQGDTEHLRWLRQSYATQTDVN</sequence>
<dbReference type="Proteomes" id="UP001589700">
    <property type="component" value="Unassembled WGS sequence"/>
</dbReference>
<dbReference type="PANTHER" id="PTHR12993:SF11">
    <property type="entry name" value="N-ACETYLGLUCOSAMINYL-PHOSPHATIDYLINOSITOL DE-N-ACETYLASE"/>
    <property type="match status" value="1"/>
</dbReference>
<dbReference type="EMBL" id="JBHMDY010000006">
    <property type="protein sequence ID" value="MFB9260375.1"/>
    <property type="molecule type" value="Genomic_DNA"/>
</dbReference>
<dbReference type="SUPFAM" id="SSF102588">
    <property type="entry name" value="LmbE-like"/>
    <property type="match status" value="1"/>
</dbReference>
<dbReference type="Gene3D" id="3.40.50.10320">
    <property type="entry name" value="LmbE-like"/>
    <property type="match status" value="1"/>
</dbReference>
<protein>
    <submittedName>
        <fullName evidence="2">PIG-L deacetylase family protein</fullName>
        <ecNumber evidence="2">3.5.1.-</ecNumber>
    </submittedName>
</protein>
<dbReference type="InterPro" id="IPR024078">
    <property type="entry name" value="LmbE-like_dom_sf"/>
</dbReference>
<evidence type="ECO:0000313" key="3">
    <source>
        <dbReference type="Proteomes" id="UP001589700"/>
    </source>
</evidence>
<dbReference type="RefSeq" id="WP_380023629.1">
    <property type="nucleotide sequence ID" value="NZ_JBHMDY010000006.1"/>
</dbReference>
<dbReference type="PANTHER" id="PTHR12993">
    <property type="entry name" value="N-ACETYLGLUCOSAMINYL-PHOSPHATIDYLINOSITOL DE-N-ACETYLASE-RELATED"/>
    <property type="match status" value="1"/>
</dbReference>
<evidence type="ECO:0000313" key="2">
    <source>
        <dbReference type="EMBL" id="MFB9260375.1"/>
    </source>
</evidence>
<evidence type="ECO:0000256" key="1">
    <source>
        <dbReference type="ARBA" id="ARBA00022833"/>
    </source>
</evidence>
<proteinExistence type="predicted"/>
<keyword evidence="2" id="KW-0378">Hydrolase</keyword>
<dbReference type="Pfam" id="PF02585">
    <property type="entry name" value="PIG-L"/>
    <property type="match status" value="1"/>
</dbReference>
<dbReference type="EC" id="3.5.1.-" evidence="2"/>
<dbReference type="InterPro" id="IPR003737">
    <property type="entry name" value="GlcNAc_PI_deacetylase-related"/>
</dbReference>
<comment type="caution">
    <text evidence="2">The sequence shown here is derived from an EMBL/GenBank/DDBJ whole genome shotgun (WGS) entry which is preliminary data.</text>
</comment>
<gene>
    <name evidence="2" type="ORF">ACFFVD_11235</name>
</gene>
<organism evidence="2 3">
    <name type="scientific">Dietzia aerolata</name>
    <dbReference type="NCBI Taxonomy" id="595984"/>
    <lineage>
        <taxon>Bacteria</taxon>
        <taxon>Bacillati</taxon>
        <taxon>Actinomycetota</taxon>
        <taxon>Actinomycetes</taxon>
        <taxon>Mycobacteriales</taxon>
        <taxon>Dietziaceae</taxon>
        <taxon>Dietzia</taxon>
    </lineage>
</organism>
<accession>A0ABV5JTZ1</accession>